<proteinExistence type="predicted"/>
<comment type="caution">
    <text evidence="2">The sequence shown here is derived from an EMBL/GenBank/DDBJ whole genome shotgun (WGS) entry which is preliminary data.</text>
</comment>
<dbReference type="EMBL" id="SOZE01000032">
    <property type="protein sequence ID" value="TFF34334.1"/>
    <property type="molecule type" value="Genomic_DNA"/>
</dbReference>
<name>A0A4Y8S7H5_9SPHI</name>
<feature type="chain" id="PRO_5021219370" description="DUF4251 domain-containing protein" evidence="1">
    <location>
        <begin position="20"/>
        <end position="161"/>
    </location>
</feature>
<evidence type="ECO:0000313" key="2">
    <source>
        <dbReference type="EMBL" id="TFF34334.1"/>
    </source>
</evidence>
<evidence type="ECO:0000313" key="3">
    <source>
        <dbReference type="Proteomes" id="UP000297540"/>
    </source>
</evidence>
<organism evidence="2 3">
    <name type="scientific">Mucilaginibacter psychrotolerans</name>
    <dbReference type="NCBI Taxonomy" id="1524096"/>
    <lineage>
        <taxon>Bacteria</taxon>
        <taxon>Pseudomonadati</taxon>
        <taxon>Bacteroidota</taxon>
        <taxon>Sphingobacteriia</taxon>
        <taxon>Sphingobacteriales</taxon>
        <taxon>Sphingobacteriaceae</taxon>
        <taxon>Mucilaginibacter</taxon>
    </lineage>
</organism>
<sequence length="161" mass="18598">MKKYLLLVLLFCLQISARAQSITFNDLTNLANLSDGQAHTYLTLGRVFKHEYIEEVDGKQIEHFRSISPKESEQTIIIGVNKVLPNTAVLHTITYTSRNPQHILNLVAQARRTRLVMQFQGADTYNNIYVFDNDFYRVSMYISTTENKGSVRIDQKEYVAY</sequence>
<accession>A0A4Y8S7H5</accession>
<dbReference type="RefSeq" id="WP_133235086.1">
    <property type="nucleotide sequence ID" value="NZ_SOZE01000032.1"/>
</dbReference>
<evidence type="ECO:0000256" key="1">
    <source>
        <dbReference type="SAM" id="SignalP"/>
    </source>
</evidence>
<keyword evidence="1" id="KW-0732">Signal</keyword>
<protein>
    <recommendedName>
        <fullName evidence="4">DUF4251 domain-containing protein</fullName>
    </recommendedName>
</protein>
<evidence type="ECO:0008006" key="4">
    <source>
        <dbReference type="Google" id="ProtNLM"/>
    </source>
</evidence>
<keyword evidence="3" id="KW-1185">Reference proteome</keyword>
<dbReference type="Proteomes" id="UP000297540">
    <property type="component" value="Unassembled WGS sequence"/>
</dbReference>
<reference evidence="2 3" key="1">
    <citation type="journal article" date="2017" name="Int. J. Syst. Evol. Microbiol.">
        <title>Mucilaginibacterpsychrotolerans sp. nov., isolated from peatlands.</title>
        <authorList>
            <person name="Deng Y."/>
            <person name="Shen L."/>
            <person name="Xu B."/>
            <person name="Liu Y."/>
            <person name="Gu Z."/>
            <person name="Liu H."/>
            <person name="Zhou Y."/>
        </authorList>
    </citation>
    <scope>NUCLEOTIDE SEQUENCE [LARGE SCALE GENOMIC DNA]</scope>
    <source>
        <strain evidence="2 3">NH7-4</strain>
    </source>
</reference>
<feature type="signal peptide" evidence="1">
    <location>
        <begin position="1"/>
        <end position="19"/>
    </location>
</feature>
<dbReference type="OrthoDB" id="795071at2"/>
<dbReference type="AlphaFoldDB" id="A0A4Y8S7H5"/>
<gene>
    <name evidence="2" type="ORF">E2R66_22640</name>
</gene>